<organism evidence="7 12">
    <name type="scientific">Durio zibethinus</name>
    <name type="common">Durian</name>
    <dbReference type="NCBI Taxonomy" id="66656"/>
    <lineage>
        <taxon>Eukaryota</taxon>
        <taxon>Viridiplantae</taxon>
        <taxon>Streptophyta</taxon>
        <taxon>Embryophyta</taxon>
        <taxon>Tracheophyta</taxon>
        <taxon>Spermatophyta</taxon>
        <taxon>Magnoliopsida</taxon>
        <taxon>eudicotyledons</taxon>
        <taxon>Gunneridae</taxon>
        <taxon>Pentapetalae</taxon>
        <taxon>rosids</taxon>
        <taxon>malvids</taxon>
        <taxon>Malvales</taxon>
        <taxon>Malvaceae</taxon>
        <taxon>Helicteroideae</taxon>
        <taxon>Durio</taxon>
    </lineage>
</organism>
<dbReference type="RefSeq" id="XP_022749466.1">
    <property type="nucleotide sequence ID" value="XM_022893731.1"/>
</dbReference>
<keyword evidence="5" id="KW-0287">Flowering</keyword>
<keyword evidence="3" id="KW-0221">Differentiation</keyword>
<evidence type="ECO:0000313" key="11">
    <source>
        <dbReference type="RefSeq" id="XP_022749463.1"/>
    </source>
</evidence>
<proteinExistence type="inferred from homology"/>
<feature type="coiled-coil region" evidence="6">
    <location>
        <begin position="165"/>
        <end position="227"/>
    </location>
</feature>
<evidence type="ECO:0000313" key="12">
    <source>
        <dbReference type="RefSeq" id="XP_022749464.1"/>
    </source>
</evidence>
<sequence>MASRKIRSACEGRSIQASGVIRHGPLAGPGSAAHRAWEPLPPPELLENKIASQAAEIEQLVGDKHRLAASHVALSEDLVAARHEAQRLKEHIKSIQIESDIQIRVLQEKIVKMEADIRVGDSVKKELQQVHIEAQNLVKARQELVTQIGQASQELLKTQADAKSLPELHAELEGLRKEHQKLRVTFQYEKGSNIEQVEQMQAMEKELIGMAREVEKLRAEVLSAEKKVHAPIGPVPYAAGYMNPNRSYIPPFQGSSTYFDGYGQPIMQMGLGPAEGMIPYGNSANVPTATAATGIQTVPGSVWGAPYDPSLAQR</sequence>
<dbReference type="Proteomes" id="UP000515121">
    <property type="component" value="Unplaced"/>
</dbReference>
<dbReference type="KEGG" id="dzi:111298958"/>
<evidence type="ECO:0000313" key="9">
    <source>
        <dbReference type="RefSeq" id="XP_022749461.1"/>
    </source>
</evidence>
<dbReference type="GeneID" id="111298958"/>
<evidence type="ECO:0000313" key="7">
    <source>
        <dbReference type="Proteomes" id="UP000515121"/>
    </source>
</evidence>
<evidence type="ECO:0000256" key="5">
    <source>
        <dbReference type="ARBA" id="ARBA00023089"/>
    </source>
</evidence>
<evidence type="ECO:0000256" key="4">
    <source>
        <dbReference type="ARBA" id="ARBA00023054"/>
    </source>
</evidence>
<evidence type="ECO:0000256" key="1">
    <source>
        <dbReference type="ARBA" id="ARBA00005405"/>
    </source>
</evidence>
<keyword evidence="4 6" id="KW-0175">Coiled coil</keyword>
<evidence type="ECO:0000313" key="8">
    <source>
        <dbReference type="RefSeq" id="XP_022749460.1"/>
    </source>
</evidence>
<name>A0A6P5Z9P2_DURZI</name>
<evidence type="ECO:0000256" key="6">
    <source>
        <dbReference type="SAM" id="Coils"/>
    </source>
</evidence>
<keyword evidence="7" id="KW-1185">Reference proteome</keyword>
<dbReference type="GO" id="GO:0009908">
    <property type="term" value="P:flower development"/>
    <property type="evidence" value="ECO:0007669"/>
    <property type="project" value="UniProtKB-KW"/>
</dbReference>
<dbReference type="AlphaFoldDB" id="A0A6P5Z9P2"/>
<gene>
    <name evidence="8 9 10 11 12 13 14" type="primary">LOC111298958</name>
</gene>
<dbReference type="GO" id="GO:0030154">
    <property type="term" value="P:cell differentiation"/>
    <property type="evidence" value="ECO:0007669"/>
    <property type="project" value="UniProtKB-KW"/>
</dbReference>
<evidence type="ECO:0000313" key="10">
    <source>
        <dbReference type="RefSeq" id="XP_022749462.1"/>
    </source>
</evidence>
<evidence type="ECO:0000313" key="14">
    <source>
        <dbReference type="RefSeq" id="XP_022749466.1"/>
    </source>
</evidence>
<dbReference type="PANTHER" id="PTHR33405">
    <property type="entry name" value="PROTEIN FLX-LIKE 2"/>
    <property type="match status" value="1"/>
</dbReference>
<dbReference type="PANTHER" id="PTHR33405:SF18">
    <property type="entry name" value="PROTEIN FLX-LIKE 4"/>
    <property type="match status" value="1"/>
</dbReference>
<comment type="similarity">
    <text evidence="1">Belongs to the FLX family.</text>
</comment>
<evidence type="ECO:0000256" key="3">
    <source>
        <dbReference type="ARBA" id="ARBA00022782"/>
    </source>
</evidence>
<dbReference type="RefSeq" id="XP_022749463.1">
    <property type="nucleotide sequence ID" value="XM_022893728.1"/>
</dbReference>
<evidence type="ECO:0000313" key="13">
    <source>
        <dbReference type="RefSeq" id="XP_022749465.1"/>
    </source>
</evidence>
<dbReference type="InterPro" id="IPR040353">
    <property type="entry name" value="FLX/FLX-like"/>
</dbReference>
<dbReference type="RefSeq" id="XP_022749464.1">
    <property type="nucleotide sequence ID" value="XM_022893729.1"/>
</dbReference>
<dbReference type="RefSeq" id="XP_022749461.1">
    <property type="nucleotide sequence ID" value="XM_022893726.1"/>
</dbReference>
<dbReference type="RefSeq" id="XP_022749460.1">
    <property type="nucleotide sequence ID" value="XM_022893725.1"/>
</dbReference>
<reference evidence="8 9" key="1">
    <citation type="submission" date="2025-04" db="UniProtKB">
        <authorList>
            <consortium name="RefSeq"/>
        </authorList>
    </citation>
    <scope>IDENTIFICATION</scope>
    <source>
        <tissue evidence="8 9">Fruit stalk</tissue>
    </source>
</reference>
<protein>
    <submittedName>
        <fullName evidence="8 9">Protein FLX-like 4</fullName>
    </submittedName>
</protein>
<accession>A0A6P5Z9P2</accession>
<dbReference type="OrthoDB" id="1899348at2759"/>
<keyword evidence="2" id="KW-0217">Developmental protein</keyword>
<evidence type="ECO:0000256" key="2">
    <source>
        <dbReference type="ARBA" id="ARBA00022473"/>
    </source>
</evidence>
<dbReference type="RefSeq" id="XP_022749465.1">
    <property type="nucleotide sequence ID" value="XM_022893730.1"/>
</dbReference>
<dbReference type="RefSeq" id="XP_022749462.1">
    <property type="nucleotide sequence ID" value="XM_022893727.1"/>
</dbReference>